<dbReference type="OrthoDB" id="421393at2759"/>
<name>L2GPX7_VITCO</name>
<evidence type="ECO:0000256" key="2">
    <source>
        <dbReference type="ARBA" id="ARBA00022485"/>
    </source>
</evidence>
<dbReference type="Proteomes" id="UP000011082">
    <property type="component" value="Unassembled WGS sequence"/>
</dbReference>
<evidence type="ECO:0000256" key="3">
    <source>
        <dbReference type="ARBA" id="ARBA00022515"/>
    </source>
</evidence>
<dbReference type="EMBL" id="JH370132">
    <property type="protein sequence ID" value="ELA42377.1"/>
    <property type="molecule type" value="Genomic_DNA"/>
</dbReference>
<keyword evidence="10" id="KW-1185">Reference proteome</keyword>
<dbReference type="GeneID" id="19881193"/>
<dbReference type="VEuPathDB" id="MicrosporidiaDB:VICG_00475"/>
<keyword evidence="3" id="KW-0639">Primosome</keyword>
<dbReference type="FunCoup" id="L2GPX7">
    <property type="interactions" value="139"/>
</dbReference>
<dbReference type="AlphaFoldDB" id="L2GPX7"/>
<feature type="domain" description="DNA primase large subunit C-terminal" evidence="8">
    <location>
        <begin position="225"/>
        <end position="371"/>
    </location>
</feature>
<evidence type="ECO:0000259" key="8">
    <source>
        <dbReference type="Pfam" id="PF04104"/>
    </source>
</evidence>
<evidence type="ECO:0000256" key="4">
    <source>
        <dbReference type="ARBA" id="ARBA00022705"/>
    </source>
</evidence>
<dbReference type="InParanoid" id="L2GPX7"/>
<dbReference type="RefSeq" id="XP_007603928.1">
    <property type="nucleotide sequence ID" value="XM_007603866.1"/>
</dbReference>
<dbReference type="InterPro" id="IPR058560">
    <property type="entry name" value="DNA_primase_C"/>
</dbReference>
<evidence type="ECO:0000256" key="7">
    <source>
        <dbReference type="ARBA" id="ARBA00023014"/>
    </source>
</evidence>
<dbReference type="GO" id="GO:0006270">
    <property type="term" value="P:DNA replication initiation"/>
    <property type="evidence" value="ECO:0007669"/>
    <property type="project" value="TreeGrafter"/>
</dbReference>
<sequence>MKRLKQDTSEPEITFYDSLNRATFNYEEFKENAHLRLKVLRRLENNIRDNISVKTAEEDLNSHFCLRLVCAQSKWSSNWFVVQETQLFKHKLLLNPSESRRFFLEKVWPHLNVTKYIEHSTVYDPDSHNMLNFTEKVKVHFTKCSDIIPKRTHNLNFGYFDIDDEVLVSFLTETFRKWLEKQMHELYEKTVIDSDERLINLNKMIFSTESSTEALAIGDIMKLSNLFPLCIKGILGRLKAQKHLKYQDRQTLCLFFKDIGMGLNECIEFFKSNFGCTHDQFNKEYLYNIRHNYGLEGKRANYHSFTCSRIIGFSNDGVSFGCPFVNNHDFVKLNSDIEDLNKDAVKCCGRVGAKVIGEELKNSFQTPADYFRILFKENQLMNK</sequence>
<dbReference type="GO" id="GO:0046872">
    <property type="term" value="F:metal ion binding"/>
    <property type="evidence" value="ECO:0007669"/>
    <property type="project" value="UniProtKB-KW"/>
</dbReference>
<evidence type="ECO:0000256" key="6">
    <source>
        <dbReference type="ARBA" id="ARBA00023004"/>
    </source>
</evidence>
<comment type="cofactor">
    <cofactor evidence="1">
        <name>[4Fe-4S] cluster</name>
        <dbReference type="ChEBI" id="CHEBI:49883"/>
    </cofactor>
</comment>
<keyword evidence="5" id="KW-0479">Metal-binding</keyword>
<dbReference type="GO" id="GO:0005658">
    <property type="term" value="C:alpha DNA polymerase:primase complex"/>
    <property type="evidence" value="ECO:0007669"/>
    <property type="project" value="TreeGrafter"/>
</dbReference>
<keyword evidence="6" id="KW-0408">Iron</keyword>
<keyword evidence="4" id="KW-0235">DNA replication</keyword>
<organism evidence="9 10">
    <name type="scientific">Vittaforma corneae (strain ATCC 50505)</name>
    <name type="common">Microsporidian parasite</name>
    <name type="synonym">Nosema corneum</name>
    <dbReference type="NCBI Taxonomy" id="993615"/>
    <lineage>
        <taxon>Eukaryota</taxon>
        <taxon>Fungi</taxon>
        <taxon>Fungi incertae sedis</taxon>
        <taxon>Microsporidia</taxon>
        <taxon>Nosematidae</taxon>
        <taxon>Vittaforma</taxon>
    </lineage>
</organism>
<dbReference type="InterPro" id="IPR007238">
    <property type="entry name" value="DNA_primase_lsu_euk/arc"/>
</dbReference>
<dbReference type="HOGENOM" id="CLU_026253_2_1_1"/>
<keyword evidence="7" id="KW-0411">Iron-sulfur</keyword>
<dbReference type="STRING" id="993615.L2GPX7"/>
<dbReference type="Pfam" id="PF26466">
    <property type="entry name" value="DNA_primase_lrg_N"/>
    <property type="match status" value="1"/>
</dbReference>
<dbReference type="Pfam" id="PF04104">
    <property type="entry name" value="DNA_primase_lrg"/>
    <property type="match status" value="1"/>
</dbReference>
<dbReference type="Gene3D" id="1.20.930.80">
    <property type="match status" value="1"/>
</dbReference>
<gene>
    <name evidence="9" type="ORF">VICG_00475</name>
</gene>
<dbReference type="GO" id="GO:0051539">
    <property type="term" value="F:4 iron, 4 sulfur cluster binding"/>
    <property type="evidence" value="ECO:0007669"/>
    <property type="project" value="UniProtKB-KW"/>
</dbReference>
<evidence type="ECO:0000256" key="1">
    <source>
        <dbReference type="ARBA" id="ARBA00001966"/>
    </source>
</evidence>
<reference evidence="10" key="1">
    <citation type="submission" date="2011-05" db="EMBL/GenBank/DDBJ databases">
        <title>The genome sequence of Vittaforma corneae strain ATCC 50505.</title>
        <authorList>
            <consortium name="The Broad Institute Genome Sequencing Platform"/>
            <person name="Cuomo C."/>
            <person name="Didier E."/>
            <person name="Bowers L."/>
            <person name="Young S.K."/>
            <person name="Zeng Q."/>
            <person name="Gargeya S."/>
            <person name="Fitzgerald M."/>
            <person name="Haas B."/>
            <person name="Abouelleil A."/>
            <person name="Alvarado L."/>
            <person name="Arachchi H.M."/>
            <person name="Berlin A."/>
            <person name="Chapman S.B."/>
            <person name="Gearin G."/>
            <person name="Goldberg J."/>
            <person name="Griggs A."/>
            <person name="Gujja S."/>
            <person name="Hansen M."/>
            <person name="Heiman D."/>
            <person name="Howarth C."/>
            <person name="Larimer J."/>
            <person name="Lui A."/>
            <person name="MacDonald P.J.P."/>
            <person name="McCowen C."/>
            <person name="Montmayeur A."/>
            <person name="Murphy C."/>
            <person name="Neiman D."/>
            <person name="Pearson M."/>
            <person name="Priest M."/>
            <person name="Roberts A."/>
            <person name="Saif S."/>
            <person name="Shea T."/>
            <person name="Sisk P."/>
            <person name="Stolte C."/>
            <person name="Sykes S."/>
            <person name="Wortman J."/>
            <person name="Nusbaum C."/>
            <person name="Birren B."/>
        </authorList>
    </citation>
    <scope>NUCLEOTIDE SEQUENCE [LARGE SCALE GENOMIC DNA]</scope>
    <source>
        <strain evidence="10">ATCC 50505</strain>
    </source>
</reference>
<evidence type="ECO:0000256" key="5">
    <source>
        <dbReference type="ARBA" id="ARBA00022723"/>
    </source>
</evidence>
<keyword evidence="2" id="KW-0004">4Fe-4S</keyword>
<dbReference type="OMA" id="DAINYWK"/>
<proteinExistence type="predicted"/>
<dbReference type="GO" id="GO:0006269">
    <property type="term" value="P:DNA replication, synthesis of primer"/>
    <property type="evidence" value="ECO:0007669"/>
    <property type="project" value="UniProtKB-KW"/>
</dbReference>
<evidence type="ECO:0000313" key="9">
    <source>
        <dbReference type="EMBL" id="ELA42377.1"/>
    </source>
</evidence>
<dbReference type="PANTHER" id="PTHR10537">
    <property type="entry name" value="DNA PRIMASE LARGE SUBUNIT"/>
    <property type="match status" value="1"/>
</dbReference>
<evidence type="ECO:0000313" key="10">
    <source>
        <dbReference type="Proteomes" id="UP000011082"/>
    </source>
</evidence>
<dbReference type="PANTHER" id="PTHR10537:SF3">
    <property type="entry name" value="DNA PRIMASE LARGE SUBUNIT"/>
    <property type="match status" value="1"/>
</dbReference>
<accession>L2GPX7</accession>
<protein>
    <recommendedName>
        <fullName evidence="8">DNA primase large subunit C-terminal domain-containing protein</fullName>
    </recommendedName>
</protein>